<evidence type="ECO:0000259" key="1">
    <source>
        <dbReference type="Pfam" id="PF14216"/>
    </source>
</evidence>
<evidence type="ECO:0000313" key="3">
    <source>
        <dbReference type="Proteomes" id="UP001196565"/>
    </source>
</evidence>
<keyword evidence="3" id="KW-1185">Reference proteome</keyword>
<evidence type="ECO:0000313" key="2">
    <source>
        <dbReference type="EMBL" id="MBW6400028.1"/>
    </source>
</evidence>
<proteinExistence type="predicted"/>
<dbReference type="Proteomes" id="UP001196565">
    <property type="component" value="Unassembled WGS sequence"/>
</dbReference>
<sequence length="116" mass="12848">MGDAPRRIQLRRIKGWCMPAGAISVSRPSIWGNPWKVEHIQGVGWCVTNTRTNIITPEDGPTEAHALAVSRFRADLVNQPDLVEEARGKLRGHDLGCWCPIGMPCHADVWIEIANA</sequence>
<organism evidence="2 3">
    <name type="scientific">Roseomonas alba</name>
    <dbReference type="NCBI Taxonomy" id="2846776"/>
    <lineage>
        <taxon>Bacteria</taxon>
        <taxon>Pseudomonadati</taxon>
        <taxon>Pseudomonadota</taxon>
        <taxon>Alphaproteobacteria</taxon>
        <taxon>Acetobacterales</taxon>
        <taxon>Roseomonadaceae</taxon>
        <taxon>Roseomonas</taxon>
    </lineage>
</organism>
<dbReference type="RefSeq" id="WP_219764643.1">
    <property type="nucleotide sequence ID" value="NZ_JAHYBZ010000007.1"/>
</dbReference>
<dbReference type="InterPro" id="IPR025475">
    <property type="entry name" value="DUF4326"/>
</dbReference>
<feature type="domain" description="DUF4326" evidence="1">
    <location>
        <begin position="12"/>
        <end position="110"/>
    </location>
</feature>
<dbReference type="EMBL" id="JAHYBZ010000007">
    <property type="protein sequence ID" value="MBW6400028.1"/>
    <property type="molecule type" value="Genomic_DNA"/>
</dbReference>
<gene>
    <name evidence="2" type="ORF">KPL78_19360</name>
</gene>
<comment type="caution">
    <text evidence="2">The sequence shown here is derived from an EMBL/GenBank/DDBJ whole genome shotgun (WGS) entry which is preliminary data.</text>
</comment>
<name>A0ABS7ACX9_9PROT</name>
<dbReference type="Pfam" id="PF14216">
    <property type="entry name" value="DUF4326"/>
    <property type="match status" value="1"/>
</dbReference>
<reference evidence="2 3" key="1">
    <citation type="submission" date="2021-07" db="EMBL/GenBank/DDBJ databases">
        <authorList>
            <person name="So Y."/>
        </authorList>
    </citation>
    <scope>NUCLEOTIDE SEQUENCE [LARGE SCALE GENOMIC DNA]</scope>
    <source>
        <strain evidence="2 3">HJA6</strain>
    </source>
</reference>
<accession>A0ABS7ACX9</accession>
<protein>
    <submittedName>
        <fullName evidence="2">DUF4326 domain-containing protein</fullName>
    </submittedName>
</protein>